<dbReference type="EMBL" id="JBIACK010000006">
    <property type="protein sequence ID" value="MFE8701594.1"/>
    <property type="molecule type" value="Genomic_DNA"/>
</dbReference>
<evidence type="ECO:0000256" key="3">
    <source>
        <dbReference type="ARBA" id="ARBA00023163"/>
    </source>
</evidence>
<dbReference type="CDD" id="cd07377">
    <property type="entry name" value="WHTH_GntR"/>
    <property type="match status" value="1"/>
</dbReference>
<evidence type="ECO:0000259" key="4">
    <source>
        <dbReference type="PROSITE" id="PS50949"/>
    </source>
</evidence>
<dbReference type="InterPro" id="IPR011663">
    <property type="entry name" value="UTRA"/>
</dbReference>
<evidence type="ECO:0000313" key="6">
    <source>
        <dbReference type="Proteomes" id="UP001601059"/>
    </source>
</evidence>
<dbReference type="PANTHER" id="PTHR44846">
    <property type="entry name" value="MANNOSYL-D-GLYCERATE TRANSPORT/METABOLISM SYSTEM REPRESSOR MNGR-RELATED"/>
    <property type="match status" value="1"/>
</dbReference>
<dbReference type="InterPro" id="IPR012702">
    <property type="entry name" value="CP_lyase_PhnF"/>
</dbReference>
<dbReference type="SUPFAM" id="SSF64288">
    <property type="entry name" value="Chorismate lyase-like"/>
    <property type="match status" value="1"/>
</dbReference>
<dbReference type="Gene3D" id="1.10.10.10">
    <property type="entry name" value="Winged helix-like DNA-binding domain superfamily/Winged helix DNA-binding domain"/>
    <property type="match status" value="1"/>
</dbReference>
<reference evidence="5 6" key="1">
    <citation type="submission" date="2024-08" db="EMBL/GenBank/DDBJ databases">
        <title>Two novel Cytobacillus novel species.</title>
        <authorList>
            <person name="Liu G."/>
        </authorList>
    </citation>
    <scope>NUCLEOTIDE SEQUENCE [LARGE SCALE GENOMIC DNA]</scope>
    <source>
        <strain evidence="5 6">FJAT-54145</strain>
    </source>
</reference>
<dbReference type="Pfam" id="PF07702">
    <property type="entry name" value="UTRA"/>
    <property type="match status" value="1"/>
</dbReference>
<dbReference type="InterPro" id="IPR036390">
    <property type="entry name" value="WH_DNA-bd_sf"/>
</dbReference>
<gene>
    <name evidence="5" type="primary">phnF</name>
    <name evidence="5" type="ORF">ACFYKX_13400</name>
</gene>
<dbReference type="SUPFAM" id="SSF46785">
    <property type="entry name" value="Winged helix' DNA-binding domain"/>
    <property type="match status" value="1"/>
</dbReference>
<name>A0ABW6KBJ8_9BACI</name>
<organism evidence="5 6">
    <name type="scientific">Cytobacillus spartinae</name>
    <dbReference type="NCBI Taxonomy" id="3299023"/>
    <lineage>
        <taxon>Bacteria</taxon>
        <taxon>Bacillati</taxon>
        <taxon>Bacillota</taxon>
        <taxon>Bacilli</taxon>
        <taxon>Bacillales</taxon>
        <taxon>Bacillaceae</taxon>
        <taxon>Cytobacillus</taxon>
    </lineage>
</organism>
<dbReference type="InterPro" id="IPR050679">
    <property type="entry name" value="Bact_HTH_transcr_reg"/>
</dbReference>
<evidence type="ECO:0000313" key="5">
    <source>
        <dbReference type="EMBL" id="MFE8701594.1"/>
    </source>
</evidence>
<evidence type="ECO:0000256" key="1">
    <source>
        <dbReference type="ARBA" id="ARBA00023015"/>
    </source>
</evidence>
<proteinExistence type="predicted"/>
<keyword evidence="1" id="KW-0805">Transcription regulation</keyword>
<accession>A0ABW6KBJ8</accession>
<dbReference type="SMART" id="SM00345">
    <property type="entry name" value="HTH_GNTR"/>
    <property type="match status" value="1"/>
</dbReference>
<dbReference type="SMART" id="SM00866">
    <property type="entry name" value="UTRA"/>
    <property type="match status" value="1"/>
</dbReference>
<comment type="caution">
    <text evidence="5">The sequence shown here is derived from an EMBL/GenBank/DDBJ whole genome shotgun (WGS) entry which is preliminary data.</text>
</comment>
<dbReference type="InterPro" id="IPR000524">
    <property type="entry name" value="Tscrpt_reg_HTH_GntR"/>
</dbReference>
<evidence type="ECO:0000256" key="2">
    <source>
        <dbReference type="ARBA" id="ARBA00023125"/>
    </source>
</evidence>
<dbReference type="NCBIfam" id="TIGR02325">
    <property type="entry name" value="C_P_lyase_phnF"/>
    <property type="match status" value="1"/>
</dbReference>
<protein>
    <submittedName>
        <fullName evidence="5">Phosphonate metabolism transcriptional regulator PhnF</fullName>
    </submittedName>
</protein>
<dbReference type="InterPro" id="IPR036388">
    <property type="entry name" value="WH-like_DNA-bd_sf"/>
</dbReference>
<dbReference type="PRINTS" id="PR00035">
    <property type="entry name" value="HTHGNTR"/>
</dbReference>
<dbReference type="InterPro" id="IPR028978">
    <property type="entry name" value="Chorismate_lyase_/UTRA_dom_sf"/>
</dbReference>
<sequence length="240" mass="27653">MIDKYSPIPIYHQLEEYIRGQIENGTYPFDTTIPSERELAERFEISRMTVRQAINNLVNDGYLYREKGRGTFVNRRKVEQKLQAVTSFTEDMIERGLTPKNKLLTFHIIPANGKVASILNLQEHTPVYEIKRIRIADDSPIAIETTYLPANLIKGLSEEILNRSLYNYIENDLSLKISEATQEIEAASAKQQDTAHLQIEKGAPVLVISQTSILDDGTPFEYVKSIYRADRYKFVHKMKR</sequence>
<keyword evidence="2" id="KW-0238">DNA-binding</keyword>
<keyword evidence="3" id="KW-0804">Transcription</keyword>
<dbReference type="PROSITE" id="PS50949">
    <property type="entry name" value="HTH_GNTR"/>
    <property type="match status" value="1"/>
</dbReference>
<dbReference type="Gene3D" id="3.40.1410.10">
    <property type="entry name" value="Chorismate lyase-like"/>
    <property type="match status" value="1"/>
</dbReference>
<dbReference type="Proteomes" id="UP001601059">
    <property type="component" value="Unassembled WGS sequence"/>
</dbReference>
<feature type="domain" description="HTH gntR-type" evidence="4">
    <location>
        <begin position="8"/>
        <end position="76"/>
    </location>
</feature>
<dbReference type="Pfam" id="PF00392">
    <property type="entry name" value="GntR"/>
    <property type="match status" value="1"/>
</dbReference>
<dbReference type="PANTHER" id="PTHR44846:SF1">
    <property type="entry name" value="MANNOSYL-D-GLYCERATE TRANSPORT_METABOLISM SYSTEM REPRESSOR MNGR-RELATED"/>
    <property type="match status" value="1"/>
</dbReference>
<keyword evidence="6" id="KW-1185">Reference proteome</keyword>
<dbReference type="RefSeq" id="WP_389361564.1">
    <property type="nucleotide sequence ID" value="NZ_JBIACK010000006.1"/>
</dbReference>